<dbReference type="Gene3D" id="3.30.1330.40">
    <property type="entry name" value="RutC-like"/>
    <property type="match status" value="1"/>
</dbReference>
<dbReference type="Pfam" id="PF01042">
    <property type="entry name" value="Ribonuc_L-PSP"/>
    <property type="match status" value="1"/>
</dbReference>
<dbReference type="SUPFAM" id="SSF55298">
    <property type="entry name" value="YjgF-like"/>
    <property type="match status" value="1"/>
</dbReference>
<reference evidence="1" key="1">
    <citation type="submission" date="2023-02" db="EMBL/GenBank/DDBJ databases">
        <title>Description of Herbaspirillum huttiense subsp. nephrolepsisexaltata and Herbaspirillum huttiense subsp. lycopersicon.</title>
        <authorList>
            <person name="Poudel M."/>
            <person name="Sharma A."/>
            <person name="Goss E."/>
            <person name="Tapia J.H."/>
            <person name="Harmon C.M."/>
            <person name="Jones J.B."/>
        </authorList>
    </citation>
    <scope>NUCLEOTIDE SEQUENCE</scope>
    <source>
        <strain evidence="1">NC40101</strain>
    </source>
</reference>
<sequence length="123" mass="13129">MSTTDHSIERKHTNARMSKIVQHGGLVYLCGQTANGGPHAEADIATQTGEVLARIDALLQEAGTGRERILSTTIYLRDIADFAAMNAVWDAWVPAGTAPARTTLEARLGASNLLVEMTVVAAR</sequence>
<dbReference type="RefSeq" id="WP_310836840.1">
    <property type="nucleotide sequence ID" value="NZ_JAVLSM010000004.1"/>
</dbReference>
<dbReference type="CDD" id="cd06150">
    <property type="entry name" value="YjgF_YER057c_UK114_like_2"/>
    <property type="match status" value="1"/>
</dbReference>
<evidence type="ECO:0000313" key="1">
    <source>
        <dbReference type="EMBL" id="MDT0336759.1"/>
    </source>
</evidence>
<protein>
    <submittedName>
        <fullName evidence="1">RidA family protein</fullName>
    </submittedName>
</protein>
<dbReference type="PANTHER" id="PTHR47328:SF1">
    <property type="entry name" value="RUTC FAMILY PROTEIN YOAB"/>
    <property type="match status" value="1"/>
</dbReference>
<dbReference type="InterPro" id="IPR035959">
    <property type="entry name" value="RutC-like_sf"/>
</dbReference>
<dbReference type="InterPro" id="IPR035709">
    <property type="entry name" value="YoaB-like"/>
</dbReference>
<dbReference type="EMBL" id="JAVRAA010000003">
    <property type="protein sequence ID" value="MDT0336759.1"/>
    <property type="molecule type" value="Genomic_DNA"/>
</dbReference>
<comment type="caution">
    <text evidence="1">The sequence shown here is derived from an EMBL/GenBank/DDBJ whole genome shotgun (WGS) entry which is preliminary data.</text>
</comment>
<name>A0AAE4K7B8_9BURK</name>
<proteinExistence type="predicted"/>
<dbReference type="AlphaFoldDB" id="A0AAE4K7B8"/>
<gene>
    <name evidence="1" type="ORF">RJN63_07970</name>
</gene>
<dbReference type="InterPro" id="IPR006175">
    <property type="entry name" value="YjgF/YER057c/UK114"/>
</dbReference>
<organism evidence="1">
    <name type="scientific">Herbaspirillum huttiense subsp. nephrolepidis</name>
    <dbReference type="NCBI Taxonomy" id="3075126"/>
    <lineage>
        <taxon>Bacteria</taxon>
        <taxon>Pseudomonadati</taxon>
        <taxon>Pseudomonadota</taxon>
        <taxon>Betaproteobacteria</taxon>
        <taxon>Burkholderiales</taxon>
        <taxon>Oxalobacteraceae</taxon>
        <taxon>Herbaspirillum</taxon>
    </lineage>
</organism>
<dbReference type="PANTHER" id="PTHR47328">
    <property type="match status" value="1"/>
</dbReference>
<accession>A0AAE4K7B8</accession>